<dbReference type="Pfam" id="PF12796">
    <property type="entry name" value="Ank_2"/>
    <property type="match status" value="2"/>
</dbReference>
<evidence type="ECO:0000256" key="3">
    <source>
        <dbReference type="PROSITE-ProRule" id="PRU00023"/>
    </source>
</evidence>
<dbReference type="PANTHER" id="PTHR46680">
    <property type="entry name" value="NF-KAPPA-B INHIBITOR ALPHA"/>
    <property type="match status" value="1"/>
</dbReference>
<feature type="repeat" description="ANK" evidence="3">
    <location>
        <begin position="212"/>
        <end position="248"/>
    </location>
</feature>
<dbReference type="PRINTS" id="PR01415">
    <property type="entry name" value="ANKYRIN"/>
</dbReference>
<evidence type="ECO:0000256" key="2">
    <source>
        <dbReference type="ARBA" id="ARBA00023043"/>
    </source>
</evidence>
<organism evidence="5">
    <name type="scientific">Nematostella vectensis</name>
    <name type="common">Starlet sea anemone</name>
    <dbReference type="NCBI Taxonomy" id="45351"/>
    <lineage>
        <taxon>Eukaryota</taxon>
        <taxon>Metazoa</taxon>
        <taxon>Cnidaria</taxon>
        <taxon>Anthozoa</taxon>
        <taxon>Hexacorallia</taxon>
        <taxon>Actiniaria</taxon>
        <taxon>Edwardsiidae</taxon>
        <taxon>Nematostella</taxon>
    </lineage>
</organism>
<reference evidence="5" key="1">
    <citation type="journal article" date="2007" name="Dev. Genes Evol.">
        <title>Rel homology domain-containing transcription factors in the cnidarian Nematostella vectensis.</title>
        <authorList>
            <person name="Sullivan J.C."/>
            <person name="Kalaitzidis D."/>
            <person name="Gilmore T.D."/>
            <person name="Finnerty J.R."/>
        </authorList>
    </citation>
    <scope>NUCLEOTIDE SEQUENCE</scope>
</reference>
<feature type="repeat" description="ANK" evidence="3">
    <location>
        <begin position="293"/>
        <end position="314"/>
    </location>
</feature>
<dbReference type="InterPro" id="IPR002110">
    <property type="entry name" value="Ankyrin_rpt"/>
</dbReference>
<proteinExistence type="evidence at transcript level"/>
<feature type="region of interest" description="Disordered" evidence="4">
    <location>
        <begin position="73"/>
        <end position="109"/>
    </location>
</feature>
<name>A7UNT3_NEMVE</name>
<feature type="repeat" description="ANK" evidence="3">
    <location>
        <begin position="327"/>
        <end position="359"/>
    </location>
</feature>
<dbReference type="InterPro" id="IPR051070">
    <property type="entry name" value="NF-kappa-B_inhibitor"/>
</dbReference>
<keyword evidence="2 3" id="KW-0040">ANK repeat</keyword>
<dbReference type="Gene3D" id="1.25.40.20">
    <property type="entry name" value="Ankyrin repeat-containing domain"/>
    <property type="match status" value="1"/>
</dbReference>
<dbReference type="PANTHER" id="PTHR46680:SF3">
    <property type="entry name" value="NF-KAPPA-B INHIBITOR CACTUS"/>
    <property type="match status" value="1"/>
</dbReference>
<dbReference type="AlphaFoldDB" id="A7UNT3"/>
<protein>
    <submittedName>
        <fullName evidence="5">I-kappa-B</fullName>
    </submittedName>
</protein>
<keyword evidence="1" id="KW-0677">Repeat</keyword>
<dbReference type="InterPro" id="IPR036770">
    <property type="entry name" value="Ankyrin_rpt-contain_sf"/>
</dbReference>
<sequence length="383" mass="41517">MASGEHRNLVRRGAPMIPEHRAALLEKCHKSEPPQGKDFYDSGFGGSLEEEADIFEREQDKLVEATREITLDESPIYGLDKKETEQPPCTPPPQMESDPISDPEISQSQSISPHNCVLSYAAGNDVRCLLAPMRGLLFAQDEDGDTALHLAIIHTNVQAVENIVAAAPSTKALDIFNYLRQTPLHLATITKQSNIVRGLIASGASVDLVDRNGKTALHLACERGDIDSVREIIRPLSDKAYNPKTREEISSILNTRNYDGFTALHVAVFSNSIDIVSALTNVGADINVPDCGSGKTALHHAVETNNLRLVSYLLFQCNACVDAETFDECTPLHFAAGRGMESMAALLLAAGADPTLPNRTGATPLDEAADNVRPMLQLPESPF</sequence>
<dbReference type="PROSITE" id="PS50088">
    <property type="entry name" value="ANK_REPEAT"/>
    <property type="match status" value="5"/>
</dbReference>
<evidence type="ECO:0000256" key="4">
    <source>
        <dbReference type="SAM" id="MobiDB-lite"/>
    </source>
</evidence>
<evidence type="ECO:0000256" key="1">
    <source>
        <dbReference type="ARBA" id="ARBA00022737"/>
    </source>
</evidence>
<dbReference type="SMART" id="SM00248">
    <property type="entry name" value="ANK"/>
    <property type="match status" value="6"/>
</dbReference>
<evidence type="ECO:0000313" key="5">
    <source>
        <dbReference type="EMBL" id="ABU48531.1"/>
    </source>
</evidence>
<dbReference type="PROSITE" id="PS50297">
    <property type="entry name" value="ANK_REP_REGION"/>
    <property type="match status" value="5"/>
</dbReference>
<accession>A7UNT3</accession>
<dbReference type="SUPFAM" id="SSF48403">
    <property type="entry name" value="Ankyrin repeat"/>
    <property type="match status" value="1"/>
</dbReference>
<feature type="repeat" description="ANK" evidence="3">
    <location>
        <begin position="179"/>
        <end position="211"/>
    </location>
</feature>
<dbReference type="EMBL" id="EU092641">
    <property type="protein sequence ID" value="ABU48531.1"/>
    <property type="molecule type" value="mRNA"/>
</dbReference>
<feature type="repeat" description="ANK" evidence="3">
    <location>
        <begin position="259"/>
        <end position="291"/>
    </location>
</feature>